<dbReference type="Proteomes" id="UP000092445">
    <property type="component" value="Unassembled WGS sequence"/>
</dbReference>
<dbReference type="AlphaFoldDB" id="A0A1A9Z2H5"/>
<dbReference type="EnsemblMetazoa" id="GPAI001725-RA">
    <property type="protein sequence ID" value="GPAI001725-PA"/>
    <property type="gene ID" value="GPAI001725"/>
</dbReference>
<evidence type="ECO:0000313" key="1">
    <source>
        <dbReference type="EnsemblMetazoa" id="GPAI001723-PA"/>
    </source>
</evidence>
<organism evidence="1 2">
    <name type="scientific">Glossina pallidipes</name>
    <name type="common">Tsetse fly</name>
    <dbReference type="NCBI Taxonomy" id="7398"/>
    <lineage>
        <taxon>Eukaryota</taxon>
        <taxon>Metazoa</taxon>
        <taxon>Ecdysozoa</taxon>
        <taxon>Arthropoda</taxon>
        <taxon>Hexapoda</taxon>
        <taxon>Insecta</taxon>
        <taxon>Pterygota</taxon>
        <taxon>Neoptera</taxon>
        <taxon>Endopterygota</taxon>
        <taxon>Diptera</taxon>
        <taxon>Brachycera</taxon>
        <taxon>Muscomorpha</taxon>
        <taxon>Hippoboscoidea</taxon>
        <taxon>Glossinidae</taxon>
        <taxon>Glossina</taxon>
    </lineage>
</organism>
<evidence type="ECO:0000313" key="2">
    <source>
        <dbReference type="Proteomes" id="UP000092445"/>
    </source>
</evidence>
<dbReference type="EnsemblMetazoa" id="GPAI001723-RA">
    <property type="protein sequence ID" value="GPAI001723-PA"/>
    <property type="gene ID" value="GPAI001723"/>
</dbReference>
<dbReference type="VEuPathDB" id="VectorBase:GPAI001723"/>
<proteinExistence type="predicted"/>
<name>A0A1A9Z2H5_GLOPL</name>
<reference evidence="2" key="1">
    <citation type="submission" date="2014-03" db="EMBL/GenBank/DDBJ databases">
        <authorList>
            <person name="Aksoy S."/>
            <person name="Warren W."/>
            <person name="Wilson R.K."/>
        </authorList>
    </citation>
    <scope>NUCLEOTIDE SEQUENCE [LARGE SCALE GENOMIC DNA]</scope>
    <source>
        <strain evidence="2">IAEA</strain>
    </source>
</reference>
<protein>
    <submittedName>
        <fullName evidence="1">Uncharacterized protein</fullName>
    </submittedName>
</protein>
<accession>A0A1A9Z2H5</accession>
<reference evidence="1" key="2">
    <citation type="submission" date="2020-05" db="UniProtKB">
        <authorList>
            <consortium name="EnsemblMetazoa"/>
        </authorList>
    </citation>
    <scope>IDENTIFICATION</scope>
    <source>
        <strain evidence="1">IAEA</strain>
    </source>
</reference>
<sequence>MCDSVKHEFNHGVVALTNDAENKHNLQKRERINSGALSYLNRTIDDAIDDASNSSKHDWADPSMRNEHNNMPNAIKPDPNFSKAALRFFRHAQHCAFASNPFGKKLVCSFEIMGALVANAHLDTANIHIFDDDKFHEEDEEEEEI</sequence>
<keyword evidence="2" id="KW-1185">Reference proteome</keyword>
<dbReference type="VEuPathDB" id="VectorBase:GPAI001725"/>